<protein>
    <submittedName>
        <fullName evidence="1">Trm112p-like protein</fullName>
    </submittedName>
</protein>
<proteinExistence type="predicted"/>
<evidence type="ECO:0000313" key="1">
    <source>
        <dbReference type="EMBL" id="TNJ30194.1"/>
    </source>
</evidence>
<dbReference type="Proteomes" id="UP000315496">
    <property type="component" value="Chromosome 1"/>
</dbReference>
<evidence type="ECO:0000313" key="2">
    <source>
        <dbReference type="Proteomes" id="UP000315496"/>
    </source>
</evidence>
<dbReference type="EMBL" id="VDLU01000001">
    <property type="protein sequence ID" value="TNJ30194.1"/>
    <property type="molecule type" value="Genomic_DNA"/>
</dbReference>
<dbReference type="SUPFAM" id="SSF158997">
    <property type="entry name" value="Trm112p-like"/>
    <property type="match status" value="1"/>
</dbReference>
<gene>
    <name evidence="1" type="ORF">GMRT_14265</name>
</gene>
<dbReference type="AlphaFoldDB" id="A0A4Z1SWR3"/>
<reference evidence="1 2" key="1">
    <citation type="submission" date="2019-05" db="EMBL/GenBank/DDBJ databases">
        <title>The compact genome of Giardia muris reveals important steps in the evolution of intestinal protozoan parasites.</title>
        <authorList>
            <person name="Xu F."/>
            <person name="Jimenez-Gonzalez A."/>
            <person name="Einarsson E."/>
            <person name="Astvaldsson A."/>
            <person name="Peirasmaki D."/>
            <person name="Eckmann L."/>
            <person name="Andersson J.O."/>
            <person name="Svard S.G."/>
            <person name="Jerlstrom-Hultqvist J."/>
        </authorList>
    </citation>
    <scope>NUCLEOTIDE SEQUENCE [LARGE SCALE GENOMIC DNA]</scope>
    <source>
        <strain evidence="1 2">Roberts-Thomson</strain>
    </source>
</reference>
<sequence>MYLSALAILACPECHEPFHLTVREHTRDEIDKVADPMSGDKLSSILSRLSYDALRKRVKGLELPPNPEDLYDILFREAVVNGVLRCESCQKDYDVKNRIPRLVMPL</sequence>
<name>A0A4Z1SWR3_GIAMU</name>
<dbReference type="OrthoDB" id="2187549at2759"/>
<dbReference type="VEuPathDB" id="GiardiaDB:GMRT_14265"/>
<comment type="caution">
    <text evidence="1">The sequence shown here is derived from an EMBL/GenBank/DDBJ whole genome shotgun (WGS) entry which is preliminary data.</text>
</comment>
<keyword evidence="2" id="KW-1185">Reference proteome</keyword>
<dbReference type="Gene3D" id="2.20.25.10">
    <property type="match status" value="1"/>
</dbReference>
<accession>A0A4Z1SWR3</accession>
<organism evidence="1 2">
    <name type="scientific">Giardia muris</name>
    <dbReference type="NCBI Taxonomy" id="5742"/>
    <lineage>
        <taxon>Eukaryota</taxon>
        <taxon>Metamonada</taxon>
        <taxon>Diplomonadida</taxon>
        <taxon>Hexamitidae</taxon>
        <taxon>Giardiinae</taxon>
        <taxon>Giardia</taxon>
    </lineage>
</organism>